<feature type="region of interest" description="Disordered" evidence="1">
    <location>
        <begin position="1"/>
        <end position="34"/>
    </location>
</feature>
<sequence length="317" mass="31768">MTTTEPRSGAAEAGTDAFEGAGGPPPTSKEGGPTLRRPHAWVAIVVAVVGALVLVGSFTTAIASSLSPVAYIHTDEDGFYIGPNGPAADNETSFVSTAPVDGVDAIRVEASAADVDVEYTDVDEATALIRGASAGGDWVLSSEGSTLVLSGPDDDIGFGGSWGISWIRLQLPRALEASTPDLTIAVGAGATDVTGTFGDVVIDVAAGEADFEGDANALTATIAAGRLEFDATVEGDVSLEVSSGQLTGTLRGDKQPTSISLEVQSGAATLAVPEGEYALSGSGVAGDRQIEVDTSSKATVPLEVTVESGAAHVGYNA</sequence>
<accession>A0A7J5BS37</accession>
<reference evidence="3 4" key="1">
    <citation type="submission" date="2019-09" db="EMBL/GenBank/DDBJ databases">
        <title>Phylogeny of genus Pseudoclavibacter and closely related genus.</title>
        <authorList>
            <person name="Li Y."/>
        </authorList>
    </citation>
    <scope>NUCLEOTIDE SEQUENCE [LARGE SCALE GENOMIC DNA]</scope>
    <source>
        <strain evidence="3 4">DSM 23821</strain>
    </source>
</reference>
<evidence type="ECO:0000256" key="2">
    <source>
        <dbReference type="SAM" id="Phobius"/>
    </source>
</evidence>
<dbReference type="RefSeq" id="WP_158040561.1">
    <property type="nucleotide sequence ID" value="NZ_JACCFV010000001.1"/>
</dbReference>
<protein>
    <submittedName>
        <fullName evidence="3">DUF4097 domain-containing protein</fullName>
    </submittedName>
</protein>
<organism evidence="3 4">
    <name type="scientific">Pseudoclavibacter chungangensis</name>
    <dbReference type="NCBI Taxonomy" id="587635"/>
    <lineage>
        <taxon>Bacteria</taxon>
        <taxon>Bacillati</taxon>
        <taxon>Actinomycetota</taxon>
        <taxon>Actinomycetes</taxon>
        <taxon>Micrococcales</taxon>
        <taxon>Microbacteriaceae</taxon>
        <taxon>Pseudoclavibacter</taxon>
    </lineage>
</organism>
<evidence type="ECO:0000313" key="4">
    <source>
        <dbReference type="Proteomes" id="UP000467240"/>
    </source>
</evidence>
<dbReference type="Proteomes" id="UP000467240">
    <property type="component" value="Unassembled WGS sequence"/>
</dbReference>
<evidence type="ECO:0000256" key="1">
    <source>
        <dbReference type="SAM" id="MobiDB-lite"/>
    </source>
</evidence>
<dbReference type="AlphaFoldDB" id="A0A7J5BS37"/>
<keyword evidence="2" id="KW-1133">Transmembrane helix</keyword>
<dbReference type="OrthoDB" id="4331847at2"/>
<keyword evidence="4" id="KW-1185">Reference proteome</keyword>
<feature type="transmembrane region" description="Helical" evidence="2">
    <location>
        <begin position="40"/>
        <end position="63"/>
    </location>
</feature>
<proteinExistence type="predicted"/>
<keyword evidence="2" id="KW-0472">Membrane</keyword>
<name>A0A7J5BS37_9MICO</name>
<keyword evidence="2" id="KW-0812">Transmembrane</keyword>
<gene>
    <name evidence="3" type="ORF">F8O01_09115</name>
</gene>
<evidence type="ECO:0000313" key="3">
    <source>
        <dbReference type="EMBL" id="KAB1656809.1"/>
    </source>
</evidence>
<comment type="caution">
    <text evidence="3">The sequence shown here is derived from an EMBL/GenBank/DDBJ whole genome shotgun (WGS) entry which is preliminary data.</text>
</comment>
<dbReference type="EMBL" id="WBJZ01000010">
    <property type="protein sequence ID" value="KAB1656809.1"/>
    <property type="molecule type" value="Genomic_DNA"/>
</dbReference>